<feature type="transmembrane region" description="Helical" evidence="10">
    <location>
        <begin position="272"/>
        <end position="294"/>
    </location>
</feature>
<dbReference type="Pfam" id="PF01554">
    <property type="entry name" value="MatE"/>
    <property type="match status" value="2"/>
</dbReference>
<gene>
    <name evidence="11" type="ORF">QOZ84_14910</name>
</gene>
<feature type="transmembrane region" description="Helical" evidence="10">
    <location>
        <begin position="138"/>
        <end position="159"/>
    </location>
</feature>
<feature type="transmembrane region" description="Helical" evidence="10">
    <location>
        <begin position="393"/>
        <end position="413"/>
    </location>
</feature>
<keyword evidence="6 10" id="KW-0812">Transmembrane</keyword>
<name>A0ABT7ED14_9FIRM</name>
<comment type="similarity">
    <text evidence="2">Belongs to the multi antimicrobial extrusion (MATE) (TC 2.A.66.1) family. MepA subfamily.</text>
</comment>
<evidence type="ECO:0000256" key="2">
    <source>
        <dbReference type="ARBA" id="ARBA00008417"/>
    </source>
</evidence>
<evidence type="ECO:0000256" key="3">
    <source>
        <dbReference type="ARBA" id="ARBA00022106"/>
    </source>
</evidence>
<keyword evidence="8 10" id="KW-0472">Membrane</keyword>
<feature type="transmembrane region" description="Helical" evidence="10">
    <location>
        <begin position="95"/>
        <end position="118"/>
    </location>
</feature>
<protein>
    <recommendedName>
        <fullName evidence="3">Multidrug export protein MepA</fullName>
    </recommendedName>
</protein>
<feature type="transmembrane region" description="Helical" evidence="10">
    <location>
        <begin position="318"/>
        <end position="340"/>
    </location>
</feature>
<comment type="subcellular location">
    <subcellularLocation>
        <location evidence="1">Cell membrane</location>
        <topology evidence="1">Multi-pass membrane protein</topology>
    </subcellularLocation>
</comment>
<dbReference type="PIRSF" id="PIRSF006603">
    <property type="entry name" value="DinF"/>
    <property type="match status" value="1"/>
</dbReference>
<accession>A0ABT7ED14</accession>
<dbReference type="InterPro" id="IPR045070">
    <property type="entry name" value="MATE_MepA-like"/>
</dbReference>
<feature type="transmembrane region" description="Helical" evidence="10">
    <location>
        <begin position="16"/>
        <end position="36"/>
    </location>
</feature>
<feature type="transmembrane region" description="Helical" evidence="10">
    <location>
        <begin position="171"/>
        <end position="191"/>
    </location>
</feature>
<dbReference type="NCBIfam" id="TIGR00797">
    <property type="entry name" value="matE"/>
    <property type="match status" value="1"/>
</dbReference>
<evidence type="ECO:0000256" key="4">
    <source>
        <dbReference type="ARBA" id="ARBA00022448"/>
    </source>
</evidence>
<feature type="transmembrane region" description="Helical" evidence="10">
    <location>
        <begin position="360"/>
        <end position="381"/>
    </location>
</feature>
<dbReference type="EMBL" id="JASKYM010000012">
    <property type="protein sequence ID" value="MDK2564824.1"/>
    <property type="molecule type" value="Genomic_DNA"/>
</dbReference>
<feature type="transmembrane region" description="Helical" evidence="10">
    <location>
        <begin position="237"/>
        <end position="260"/>
    </location>
</feature>
<evidence type="ECO:0000313" key="12">
    <source>
        <dbReference type="Proteomes" id="UP001301012"/>
    </source>
</evidence>
<evidence type="ECO:0000313" key="11">
    <source>
        <dbReference type="EMBL" id="MDK2564824.1"/>
    </source>
</evidence>
<evidence type="ECO:0000256" key="5">
    <source>
        <dbReference type="ARBA" id="ARBA00022475"/>
    </source>
</evidence>
<dbReference type="PANTHER" id="PTHR43823:SF3">
    <property type="entry name" value="MULTIDRUG EXPORT PROTEIN MEPA"/>
    <property type="match status" value="1"/>
</dbReference>
<sequence>MENQEALKSEKIETLLIKYSIPAIIAMMVTSLYNTVDRAFIGSIEGVGALAISGLGVTMPIFTLIVGFGVLIAVGGSTNISIKLGQRNKNEAEKVLGNTFVLVIIISLIIMIVGTLFMDKILYLFGASKHTISYARDYIGIIYIGTPFNLISFSLNNAIRSEGNPKLAAKTMVVGCILNLILDPIFIFVFGLGIKGAAIATVISQIIISIWVFTYFIKGKSILKLHRHNLKLDFKIVKIIIAVGLAPFAMELTTSLIHVLSNTALRVYGGDLAIGAMTAITSIVLLFMMPVFGLSQGMQTIIAYNYGAKQHDRAKKTLILAMIMSVGILTFGFLAIKIFPEFFIGIFTEDEELIKLAIKGININLFALPIVGIAIVGPVYFQSVGKTKKSMFLTLLRQFIILAPLVLILPKIWKLDGVWISQPIADILAVIIVILFLIKEFKNGISL</sequence>
<reference evidence="11 12" key="1">
    <citation type="submission" date="2023-05" db="EMBL/GenBank/DDBJ databases">
        <title>Rombocin, a short stable natural nisin variant, displays selective antimicrobial activity against Listeria monocytogenes and employs dual mode of action to kill target bacterial strains.</title>
        <authorList>
            <person name="Wambui J."/>
            <person name="Stephan R."/>
            <person name="Kuipers O.P."/>
        </authorList>
    </citation>
    <scope>NUCLEOTIDE SEQUENCE [LARGE SCALE GENOMIC DNA]</scope>
    <source>
        <strain evidence="11 12">RC002</strain>
    </source>
</reference>
<dbReference type="PANTHER" id="PTHR43823">
    <property type="entry name" value="SPORULATION PROTEIN YKVU"/>
    <property type="match status" value="1"/>
</dbReference>
<comment type="caution">
    <text evidence="11">The sequence shown here is derived from an EMBL/GenBank/DDBJ whole genome shotgun (WGS) entry which is preliminary data.</text>
</comment>
<feature type="transmembrane region" description="Helical" evidence="10">
    <location>
        <begin position="197"/>
        <end position="217"/>
    </location>
</feature>
<keyword evidence="12" id="KW-1185">Reference proteome</keyword>
<evidence type="ECO:0000256" key="7">
    <source>
        <dbReference type="ARBA" id="ARBA00022989"/>
    </source>
</evidence>
<feature type="transmembrane region" description="Helical" evidence="10">
    <location>
        <begin position="419"/>
        <end position="438"/>
    </location>
</feature>
<dbReference type="InterPro" id="IPR002528">
    <property type="entry name" value="MATE_fam"/>
</dbReference>
<dbReference type="Proteomes" id="UP001301012">
    <property type="component" value="Unassembled WGS sequence"/>
</dbReference>
<dbReference type="InterPro" id="IPR051327">
    <property type="entry name" value="MATE_MepA_subfamily"/>
</dbReference>
<dbReference type="InterPro" id="IPR048279">
    <property type="entry name" value="MdtK-like"/>
</dbReference>
<feature type="transmembrane region" description="Helical" evidence="10">
    <location>
        <begin position="48"/>
        <end position="74"/>
    </location>
</feature>
<dbReference type="RefSeq" id="WP_284133725.1">
    <property type="nucleotide sequence ID" value="NZ_JASKYM010000012.1"/>
</dbReference>
<proteinExistence type="inferred from homology"/>
<evidence type="ECO:0000256" key="9">
    <source>
        <dbReference type="ARBA" id="ARBA00023251"/>
    </source>
</evidence>
<keyword evidence="5" id="KW-1003">Cell membrane</keyword>
<evidence type="ECO:0000256" key="1">
    <source>
        <dbReference type="ARBA" id="ARBA00004651"/>
    </source>
</evidence>
<keyword evidence="7 10" id="KW-1133">Transmembrane helix</keyword>
<keyword evidence="4" id="KW-0813">Transport</keyword>
<evidence type="ECO:0000256" key="8">
    <source>
        <dbReference type="ARBA" id="ARBA00023136"/>
    </source>
</evidence>
<evidence type="ECO:0000256" key="6">
    <source>
        <dbReference type="ARBA" id="ARBA00022692"/>
    </source>
</evidence>
<dbReference type="CDD" id="cd13143">
    <property type="entry name" value="MATE_MepA_like"/>
    <property type="match status" value="1"/>
</dbReference>
<keyword evidence="9" id="KW-0046">Antibiotic resistance</keyword>
<organism evidence="11 12">
    <name type="scientific">Romboutsia sedimentorum</name>
    <dbReference type="NCBI Taxonomy" id="1368474"/>
    <lineage>
        <taxon>Bacteria</taxon>
        <taxon>Bacillati</taxon>
        <taxon>Bacillota</taxon>
        <taxon>Clostridia</taxon>
        <taxon>Peptostreptococcales</taxon>
        <taxon>Peptostreptococcaceae</taxon>
        <taxon>Romboutsia</taxon>
    </lineage>
</organism>
<evidence type="ECO:0000256" key="10">
    <source>
        <dbReference type="SAM" id="Phobius"/>
    </source>
</evidence>